<proteinExistence type="predicted"/>
<evidence type="ECO:0008006" key="3">
    <source>
        <dbReference type="Google" id="ProtNLM"/>
    </source>
</evidence>
<evidence type="ECO:0000313" key="1">
    <source>
        <dbReference type="EMBL" id="SKB71357.1"/>
    </source>
</evidence>
<name>A0A1T5DI89_9SPHI</name>
<dbReference type="AlphaFoldDB" id="A0A1T5DI89"/>
<dbReference type="OrthoDB" id="9878851at2"/>
<dbReference type="Proteomes" id="UP000189981">
    <property type="component" value="Unassembled WGS sequence"/>
</dbReference>
<evidence type="ECO:0000313" key="2">
    <source>
        <dbReference type="Proteomes" id="UP000189981"/>
    </source>
</evidence>
<dbReference type="Gene3D" id="3.30.70.100">
    <property type="match status" value="1"/>
</dbReference>
<keyword evidence="2" id="KW-1185">Reference proteome</keyword>
<organism evidence="1 2">
    <name type="scientific">Daejeonella lutea</name>
    <dbReference type="NCBI Taxonomy" id="572036"/>
    <lineage>
        <taxon>Bacteria</taxon>
        <taxon>Pseudomonadati</taxon>
        <taxon>Bacteroidota</taxon>
        <taxon>Sphingobacteriia</taxon>
        <taxon>Sphingobacteriales</taxon>
        <taxon>Sphingobacteriaceae</taxon>
        <taxon>Daejeonella</taxon>
    </lineage>
</organism>
<protein>
    <recommendedName>
        <fullName evidence="3">Copper chaperone CopZ</fullName>
    </recommendedName>
</protein>
<accession>A0A1T5DI89</accession>
<dbReference type="EMBL" id="FUYR01000002">
    <property type="protein sequence ID" value="SKB71357.1"/>
    <property type="molecule type" value="Genomic_DNA"/>
</dbReference>
<sequence length="65" mass="7406">MRTVHFEIPTMTRLHKQLEVCNSVKKLNVVNITTESGRAAVTFQDTLLKVDIIKAIEEAGYIVKY</sequence>
<dbReference type="RefSeq" id="WP_139377462.1">
    <property type="nucleotide sequence ID" value="NZ_FUYR01000002.1"/>
</dbReference>
<gene>
    <name evidence="1" type="ORF">SAMN05661099_2363</name>
</gene>
<reference evidence="2" key="1">
    <citation type="submission" date="2017-02" db="EMBL/GenBank/DDBJ databases">
        <authorList>
            <person name="Varghese N."/>
            <person name="Submissions S."/>
        </authorList>
    </citation>
    <scope>NUCLEOTIDE SEQUENCE [LARGE SCALE GENOMIC DNA]</scope>
    <source>
        <strain evidence="2">DSM 22385</strain>
    </source>
</reference>